<dbReference type="AlphaFoldDB" id="A0AAJ0GSB8"/>
<gene>
    <name evidence="2" type="ORF">B0T15DRAFT_191812</name>
</gene>
<evidence type="ECO:0000313" key="2">
    <source>
        <dbReference type="EMBL" id="KAK3305243.1"/>
    </source>
</evidence>
<feature type="region of interest" description="Disordered" evidence="1">
    <location>
        <begin position="250"/>
        <end position="316"/>
    </location>
</feature>
<dbReference type="EMBL" id="JAUDZG010000004">
    <property type="protein sequence ID" value="KAK3305243.1"/>
    <property type="molecule type" value="Genomic_DNA"/>
</dbReference>
<name>A0AAJ0GSB8_9PEZI</name>
<dbReference type="Gene3D" id="2.40.70.10">
    <property type="entry name" value="Acid Proteases"/>
    <property type="match status" value="1"/>
</dbReference>
<keyword evidence="3" id="KW-1185">Reference proteome</keyword>
<dbReference type="SUPFAM" id="SSF50630">
    <property type="entry name" value="Acid proteases"/>
    <property type="match status" value="1"/>
</dbReference>
<dbReference type="InterPro" id="IPR021109">
    <property type="entry name" value="Peptidase_aspartic_dom_sf"/>
</dbReference>
<organism evidence="2 3">
    <name type="scientific">Chaetomium strumarium</name>
    <dbReference type="NCBI Taxonomy" id="1170767"/>
    <lineage>
        <taxon>Eukaryota</taxon>
        <taxon>Fungi</taxon>
        <taxon>Dikarya</taxon>
        <taxon>Ascomycota</taxon>
        <taxon>Pezizomycotina</taxon>
        <taxon>Sordariomycetes</taxon>
        <taxon>Sordariomycetidae</taxon>
        <taxon>Sordariales</taxon>
        <taxon>Chaetomiaceae</taxon>
        <taxon>Chaetomium</taxon>
    </lineage>
</organism>
<feature type="region of interest" description="Disordered" evidence="1">
    <location>
        <begin position="35"/>
        <end position="62"/>
    </location>
</feature>
<dbReference type="CDD" id="cd00303">
    <property type="entry name" value="retropepsin_like"/>
    <property type="match status" value="1"/>
</dbReference>
<dbReference type="Proteomes" id="UP001273166">
    <property type="component" value="Unassembled WGS sequence"/>
</dbReference>
<reference evidence="2" key="1">
    <citation type="journal article" date="2023" name="Mol. Phylogenet. Evol.">
        <title>Genome-scale phylogeny and comparative genomics of the fungal order Sordariales.</title>
        <authorList>
            <person name="Hensen N."/>
            <person name="Bonometti L."/>
            <person name="Westerberg I."/>
            <person name="Brannstrom I.O."/>
            <person name="Guillou S."/>
            <person name="Cros-Aarteil S."/>
            <person name="Calhoun S."/>
            <person name="Haridas S."/>
            <person name="Kuo A."/>
            <person name="Mondo S."/>
            <person name="Pangilinan J."/>
            <person name="Riley R."/>
            <person name="LaButti K."/>
            <person name="Andreopoulos B."/>
            <person name="Lipzen A."/>
            <person name="Chen C."/>
            <person name="Yan M."/>
            <person name="Daum C."/>
            <person name="Ng V."/>
            <person name="Clum A."/>
            <person name="Steindorff A."/>
            <person name="Ohm R.A."/>
            <person name="Martin F."/>
            <person name="Silar P."/>
            <person name="Natvig D.O."/>
            <person name="Lalanne C."/>
            <person name="Gautier V."/>
            <person name="Ament-Velasquez S.L."/>
            <person name="Kruys A."/>
            <person name="Hutchinson M.I."/>
            <person name="Powell A.J."/>
            <person name="Barry K."/>
            <person name="Miller A.N."/>
            <person name="Grigoriev I.V."/>
            <person name="Debuchy R."/>
            <person name="Gladieux P."/>
            <person name="Hiltunen Thoren M."/>
            <person name="Johannesson H."/>
        </authorList>
    </citation>
    <scope>NUCLEOTIDE SEQUENCE</scope>
    <source>
        <strain evidence="2">CBS 333.67</strain>
    </source>
</reference>
<comment type="caution">
    <text evidence="2">The sequence shown here is derived from an EMBL/GenBank/DDBJ whole genome shotgun (WGS) entry which is preliminary data.</text>
</comment>
<dbReference type="GeneID" id="87881282"/>
<feature type="region of interest" description="Disordered" evidence="1">
    <location>
        <begin position="224"/>
        <end position="243"/>
    </location>
</feature>
<reference evidence="2" key="2">
    <citation type="submission" date="2023-06" db="EMBL/GenBank/DDBJ databases">
        <authorList>
            <consortium name="Lawrence Berkeley National Laboratory"/>
            <person name="Mondo S.J."/>
            <person name="Hensen N."/>
            <person name="Bonometti L."/>
            <person name="Westerberg I."/>
            <person name="Brannstrom I.O."/>
            <person name="Guillou S."/>
            <person name="Cros-Aarteil S."/>
            <person name="Calhoun S."/>
            <person name="Haridas S."/>
            <person name="Kuo A."/>
            <person name="Pangilinan J."/>
            <person name="Riley R."/>
            <person name="Labutti K."/>
            <person name="Andreopoulos B."/>
            <person name="Lipzen A."/>
            <person name="Chen C."/>
            <person name="Yanf M."/>
            <person name="Daum C."/>
            <person name="Ng V."/>
            <person name="Clum A."/>
            <person name="Steindorff A."/>
            <person name="Ohm R."/>
            <person name="Martin F."/>
            <person name="Silar P."/>
            <person name="Natvig D."/>
            <person name="Lalanne C."/>
            <person name="Gautier V."/>
            <person name="Ament-Velasquez S.L."/>
            <person name="Kruys A."/>
            <person name="Hutchinson M.I."/>
            <person name="Powell A.J."/>
            <person name="Barry K."/>
            <person name="Miller A.N."/>
            <person name="Grigoriev I.V."/>
            <person name="Debuchy R."/>
            <person name="Gladieux P."/>
            <person name="Thoren M.H."/>
            <person name="Johannesson H."/>
        </authorList>
    </citation>
    <scope>NUCLEOTIDE SEQUENCE</scope>
    <source>
        <strain evidence="2">CBS 333.67</strain>
    </source>
</reference>
<feature type="compositionally biased region" description="Polar residues" evidence="1">
    <location>
        <begin position="251"/>
        <end position="278"/>
    </location>
</feature>
<proteinExistence type="predicted"/>
<evidence type="ECO:0000313" key="3">
    <source>
        <dbReference type="Proteomes" id="UP001273166"/>
    </source>
</evidence>
<protein>
    <submittedName>
        <fullName evidence="2">Uncharacterized protein</fullName>
    </submittedName>
</protein>
<evidence type="ECO:0000256" key="1">
    <source>
        <dbReference type="SAM" id="MobiDB-lite"/>
    </source>
</evidence>
<sequence length="316" mass="35036">MDAVTHYHLQHMRYELDHLCGGWDHSRIDITISQSATAPCDPMDRAKSDKPIDPEDFNTDRAEGTKADDFWFNGVARVSKAVGQSADKTQRDTRDIPLRGLWDTGSDGNFVSASFLDKHGIHGPDVVRSLSRKKTVVGAEETMETKIDHEADLTWSLDGIAFRKDTFFVMKNGGDSYDILLGREFISDNDIFAVKAKVPVMRVRRLGVFSRRKLKDEVDELQKQADKLSERPEDRDLRLQLDAKDMRKSPFTVSSTATTTVNGTPSVFGTPFLGSSSPPGLGITHPPSPLRRGTRNESPSRSPAATLPSPQPTPSL</sequence>
<accession>A0AAJ0GSB8</accession>
<dbReference type="RefSeq" id="XP_062721023.1">
    <property type="nucleotide sequence ID" value="XM_062862453.1"/>
</dbReference>
<feature type="compositionally biased region" description="Basic and acidic residues" evidence="1">
    <location>
        <begin position="42"/>
        <end position="62"/>
    </location>
</feature>